<dbReference type="EMBL" id="JBHRWK010000014">
    <property type="protein sequence ID" value="MFC3449777.1"/>
    <property type="molecule type" value="Genomic_DNA"/>
</dbReference>
<feature type="signal peptide" evidence="1">
    <location>
        <begin position="1"/>
        <end position="24"/>
    </location>
</feature>
<gene>
    <name evidence="2" type="ORF">ACFOSH_10080</name>
</gene>
<protein>
    <recommendedName>
        <fullName evidence="4">DUF3558 domain-containing protein</fullName>
    </recommendedName>
</protein>
<sequence>MICILCVIKFRRVILGAVLVSLLAACTNSVDMPPLRPQFSKWDPKQPRPADRDEQAVDAALAALDFCPLIDQAAYERRRGGDTRPVERKTAVKDGRKRCTLFRGGYDIINVGDVDPSHLVLRLVDGAVIDLGGVKAYQVETHREGGISGCEITVPVSFQRAIGFEIGSASRGKECELLRDFATAGAAKLPRDLVYPPDGQDSARVGACADWVSTSKGETCDPAVDVQVPTGAELTLDAGAADPNVECAVFRDAVKKTFGQDFEPIATPGSCYFVEPKHRLQIEAGVTANGGAPGEWLADPNKTYKDHHQTSFSGNPGVTFRSTDDSEFSLYVSPLGDLDKVGHVRLKITPERERGIDDWDRSKVVSAVDVAKAHAVMELVMATHFRVAR</sequence>
<feature type="chain" id="PRO_5047067000" description="DUF3558 domain-containing protein" evidence="1">
    <location>
        <begin position="25"/>
        <end position="389"/>
    </location>
</feature>
<dbReference type="Proteomes" id="UP001595645">
    <property type="component" value="Unassembled WGS sequence"/>
</dbReference>
<comment type="caution">
    <text evidence="2">The sequence shown here is derived from an EMBL/GenBank/DDBJ whole genome shotgun (WGS) entry which is preliminary data.</text>
</comment>
<evidence type="ECO:0000256" key="1">
    <source>
        <dbReference type="SAM" id="SignalP"/>
    </source>
</evidence>
<reference evidence="3" key="1">
    <citation type="journal article" date="2019" name="Int. J. Syst. Evol. Microbiol.">
        <title>The Global Catalogue of Microorganisms (GCM) 10K type strain sequencing project: providing services to taxonomists for standard genome sequencing and annotation.</title>
        <authorList>
            <consortium name="The Broad Institute Genomics Platform"/>
            <consortium name="The Broad Institute Genome Sequencing Center for Infectious Disease"/>
            <person name="Wu L."/>
            <person name="Ma J."/>
        </authorList>
    </citation>
    <scope>NUCLEOTIDE SEQUENCE [LARGE SCALE GENOMIC DNA]</scope>
    <source>
        <strain evidence="3">CGMCC 4.7676</strain>
    </source>
</reference>
<proteinExistence type="predicted"/>
<keyword evidence="1" id="KW-0732">Signal</keyword>
<evidence type="ECO:0000313" key="3">
    <source>
        <dbReference type="Proteomes" id="UP001595645"/>
    </source>
</evidence>
<evidence type="ECO:0000313" key="2">
    <source>
        <dbReference type="EMBL" id="MFC3449777.1"/>
    </source>
</evidence>
<dbReference type="RefSeq" id="WP_378238465.1">
    <property type="nucleotide sequence ID" value="NZ_JBHRWK010000014.1"/>
</dbReference>
<accession>A0ABV7NVM8</accession>
<name>A0ABV7NVM8_9PSEU</name>
<keyword evidence="3" id="KW-1185">Reference proteome</keyword>
<organism evidence="2 3">
    <name type="scientific">Amycolatopsis speibonae</name>
    <dbReference type="NCBI Taxonomy" id="1450224"/>
    <lineage>
        <taxon>Bacteria</taxon>
        <taxon>Bacillati</taxon>
        <taxon>Actinomycetota</taxon>
        <taxon>Actinomycetes</taxon>
        <taxon>Pseudonocardiales</taxon>
        <taxon>Pseudonocardiaceae</taxon>
        <taxon>Amycolatopsis</taxon>
    </lineage>
</organism>
<evidence type="ECO:0008006" key="4">
    <source>
        <dbReference type="Google" id="ProtNLM"/>
    </source>
</evidence>